<dbReference type="AlphaFoldDB" id="A0A542DYR1"/>
<dbReference type="SMART" id="SM00347">
    <property type="entry name" value="HTH_MARR"/>
    <property type="match status" value="1"/>
</dbReference>
<reference evidence="2 3" key="1">
    <citation type="submission" date="2019-06" db="EMBL/GenBank/DDBJ databases">
        <title>Sequencing the genomes of 1000 actinobacteria strains.</title>
        <authorList>
            <person name="Klenk H.-P."/>
        </authorList>
    </citation>
    <scope>NUCLEOTIDE SEQUENCE [LARGE SCALE GENOMIC DNA]</scope>
    <source>
        <strain evidence="2 3">DSM 18607</strain>
    </source>
</reference>
<dbReference type="InterPro" id="IPR039422">
    <property type="entry name" value="MarR/SlyA-like"/>
</dbReference>
<name>A0A542DYR1_9MICO</name>
<sequence>MKTTKDAPTDVALWLGLMSLVMDHKRLLEDRLADRLDLPWTRFRALRRFELHAMTQRELADAMSVDAPAASVIVSDLAERGLVTREADPADARRRIVRITDAGRMLMADIRAVDVEVPVLAPLSGRDRAELARLVDLMRAGA</sequence>
<organism evidence="2 3">
    <name type="scientific">Lapillicoccus jejuensis</name>
    <dbReference type="NCBI Taxonomy" id="402171"/>
    <lineage>
        <taxon>Bacteria</taxon>
        <taxon>Bacillati</taxon>
        <taxon>Actinomycetota</taxon>
        <taxon>Actinomycetes</taxon>
        <taxon>Micrococcales</taxon>
        <taxon>Intrasporangiaceae</taxon>
        <taxon>Lapillicoccus</taxon>
    </lineage>
</organism>
<comment type="caution">
    <text evidence="2">The sequence shown here is derived from an EMBL/GenBank/DDBJ whole genome shotgun (WGS) entry which is preliminary data.</text>
</comment>
<dbReference type="Gene3D" id="1.10.10.10">
    <property type="entry name" value="Winged helix-like DNA-binding domain superfamily/Winged helix DNA-binding domain"/>
    <property type="match status" value="1"/>
</dbReference>
<keyword evidence="3" id="KW-1185">Reference proteome</keyword>
<keyword evidence="2" id="KW-0238">DNA-binding</keyword>
<dbReference type="InterPro" id="IPR036388">
    <property type="entry name" value="WH-like_DNA-bd_sf"/>
</dbReference>
<accession>A0A542DYR1</accession>
<dbReference type="InterPro" id="IPR011991">
    <property type="entry name" value="ArsR-like_HTH"/>
</dbReference>
<dbReference type="PANTHER" id="PTHR33164:SF43">
    <property type="entry name" value="HTH-TYPE TRANSCRIPTIONAL REPRESSOR YETL"/>
    <property type="match status" value="1"/>
</dbReference>
<dbReference type="SUPFAM" id="SSF46785">
    <property type="entry name" value="Winged helix' DNA-binding domain"/>
    <property type="match status" value="1"/>
</dbReference>
<feature type="domain" description="HTH marR-type" evidence="1">
    <location>
        <begin position="8"/>
        <end position="140"/>
    </location>
</feature>
<proteinExistence type="predicted"/>
<protein>
    <submittedName>
        <fullName evidence="2">DNA-binding MarR family transcriptional regulator</fullName>
    </submittedName>
</protein>
<dbReference type="GO" id="GO:0003700">
    <property type="term" value="F:DNA-binding transcription factor activity"/>
    <property type="evidence" value="ECO:0007669"/>
    <property type="project" value="InterPro"/>
</dbReference>
<gene>
    <name evidence="2" type="ORF">FB458_1273</name>
</gene>
<dbReference type="GO" id="GO:0003677">
    <property type="term" value="F:DNA binding"/>
    <property type="evidence" value="ECO:0007669"/>
    <property type="project" value="UniProtKB-KW"/>
</dbReference>
<dbReference type="PROSITE" id="PS50995">
    <property type="entry name" value="HTH_MARR_2"/>
    <property type="match status" value="1"/>
</dbReference>
<dbReference type="CDD" id="cd00090">
    <property type="entry name" value="HTH_ARSR"/>
    <property type="match status" value="1"/>
</dbReference>
<dbReference type="OrthoDB" id="9815567at2"/>
<dbReference type="RefSeq" id="WP_141847725.1">
    <property type="nucleotide sequence ID" value="NZ_BAAAPR010000002.1"/>
</dbReference>
<dbReference type="EMBL" id="VFMN01000001">
    <property type="protein sequence ID" value="TQJ08189.1"/>
    <property type="molecule type" value="Genomic_DNA"/>
</dbReference>
<evidence type="ECO:0000313" key="3">
    <source>
        <dbReference type="Proteomes" id="UP000317893"/>
    </source>
</evidence>
<dbReference type="PANTHER" id="PTHR33164">
    <property type="entry name" value="TRANSCRIPTIONAL REGULATOR, MARR FAMILY"/>
    <property type="match status" value="1"/>
</dbReference>
<dbReference type="Pfam" id="PF12802">
    <property type="entry name" value="MarR_2"/>
    <property type="match status" value="1"/>
</dbReference>
<dbReference type="InterPro" id="IPR036390">
    <property type="entry name" value="WH_DNA-bd_sf"/>
</dbReference>
<dbReference type="GO" id="GO:0006950">
    <property type="term" value="P:response to stress"/>
    <property type="evidence" value="ECO:0007669"/>
    <property type="project" value="TreeGrafter"/>
</dbReference>
<dbReference type="InterPro" id="IPR000835">
    <property type="entry name" value="HTH_MarR-typ"/>
</dbReference>
<evidence type="ECO:0000259" key="1">
    <source>
        <dbReference type="PROSITE" id="PS50995"/>
    </source>
</evidence>
<dbReference type="Proteomes" id="UP000317893">
    <property type="component" value="Unassembled WGS sequence"/>
</dbReference>
<evidence type="ECO:0000313" key="2">
    <source>
        <dbReference type="EMBL" id="TQJ08189.1"/>
    </source>
</evidence>